<dbReference type="SUPFAM" id="SSF50969">
    <property type="entry name" value="YVTN repeat-like/Quinoprotein amine dehydrogenase"/>
    <property type="match status" value="1"/>
</dbReference>
<dbReference type="InterPro" id="IPR011044">
    <property type="entry name" value="Quino_amine_DH_bsu"/>
</dbReference>
<keyword evidence="4" id="KW-1185">Reference proteome</keyword>
<protein>
    <submittedName>
        <fullName evidence="3">Glutaminyl-peptide cyclotransferase</fullName>
    </submittedName>
</protein>
<feature type="signal peptide" evidence="2">
    <location>
        <begin position="1"/>
        <end position="23"/>
    </location>
</feature>
<feature type="region of interest" description="Disordered" evidence="1">
    <location>
        <begin position="27"/>
        <end position="80"/>
    </location>
</feature>
<feature type="chain" id="PRO_5045533384" evidence="2">
    <location>
        <begin position="24"/>
        <end position="304"/>
    </location>
</feature>
<name>A0ABV5JKG5_9ACTN</name>
<dbReference type="PANTHER" id="PTHR31270">
    <property type="entry name" value="GLUTAMINYL-PEPTIDE CYCLOTRANSFERASE"/>
    <property type="match status" value="1"/>
</dbReference>
<gene>
    <name evidence="3" type="ORF">ACFFVD_00150</name>
</gene>
<reference evidence="3 4" key="1">
    <citation type="submission" date="2024-09" db="EMBL/GenBank/DDBJ databases">
        <authorList>
            <person name="Sun Q."/>
            <person name="Mori K."/>
        </authorList>
    </citation>
    <scope>NUCLEOTIDE SEQUENCE [LARGE SCALE GENOMIC DNA]</scope>
    <source>
        <strain evidence="3 4">CCM 7659</strain>
    </source>
</reference>
<evidence type="ECO:0000313" key="4">
    <source>
        <dbReference type="Proteomes" id="UP001589700"/>
    </source>
</evidence>
<sequence>MRSFLGRVGPLMMSLAVIGGLTACSSGTDSPDAANPSDSGTSLAASSAPAGSGDGSTQALSPWPPNVVVGQADPQPARSSVEVVRELPHDPALFTQGLEIAGGELYESTGQYGSSQVQRRPIDGGEPLAQVPMATDEFGEGLTLTPDTLWTLTWKKQIAHARDPQTLEVRQEVPYEGEGWGICHDDSRLIMSNGSDELTFRDPATFAPTGTVKVTAGGEPVPWINELECVDGAVLANVFKTSEILRIDPATGVVTDIYDASALQQPRPQHTDAVLNGIAALPDSENFLVTGKMWPTMYEVRLGG</sequence>
<feature type="compositionally biased region" description="Low complexity" evidence="1">
    <location>
        <begin position="39"/>
        <end position="51"/>
    </location>
</feature>
<dbReference type="InterPro" id="IPR007788">
    <property type="entry name" value="QCT"/>
</dbReference>
<evidence type="ECO:0000256" key="2">
    <source>
        <dbReference type="SAM" id="SignalP"/>
    </source>
</evidence>
<dbReference type="Pfam" id="PF05096">
    <property type="entry name" value="Glu_cyclase_2"/>
    <property type="match status" value="1"/>
</dbReference>
<proteinExistence type="predicted"/>
<accession>A0ABV5JKG5</accession>
<dbReference type="PROSITE" id="PS51257">
    <property type="entry name" value="PROKAR_LIPOPROTEIN"/>
    <property type="match status" value="1"/>
</dbReference>
<keyword evidence="2" id="KW-0732">Signal</keyword>
<dbReference type="PANTHER" id="PTHR31270:SF1">
    <property type="entry name" value="GLUTAMINYL-PEPTIDE CYCLOTRANSFERASE"/>
    <property type="match status" value="1"/>
</dbReference>
<evidence type="ECO:0000256" key="1">
    <source>
        <dbReference type="SAM" id="MobiDB-lite"/>
    </source>
</evidence>
<dbReference type="Proteomes" id="UP001589700">
    <property type="component" value="Unassembled WGS sequence"/>
</dbReference>
<evidence type="ECO:0000313" key="3">
    <source>
        <dbReference type="EMBL" id="MFB9258211.1"/>
    </source>
</evidence>
<organism evidence="3 4">
    <name type="scientific">Dietzia aerolata</name>
    <dbReference type="NCBI Taxonomy" id="595984"/>
    <lineage>
        <taxon>Bacteria</taxon>
        <taxon>Bacillati</taxon>
        <taxon>Actinomycetota</taxon>
        <taxon>Actinomycetes</taxon>
        <taxon>Mycobacteriales</taxon>
        <taxon>Dietziaceae</taxon>
        <taxon>Dietzia</taxon>
    </lineage>
</organism>
<dbReference type="RefSeq" id="WP_380022689.1">
    <property type="nucleotide sequence ID" value="NZ_JBHMDY010000001.1"/>
</dbReference>
<comment type="caution">
    <text evidence="3">The sequence shown here is derived from an EMBL/GenBank/DDBJ whole genome shotgun (WGS) entry which is preliminary data.</text>
</comment>
<dbReference type="EMBL" id="JBHMDY010000001">
    <property type="protein sequence ID" value="MFB9258211.1"/>
    <property type="molecule type" value="Genomic_DNA"/>
</dbReference>